<dbReference type="Gene3D" id="2.60.40.790">
    <property type="match status" value="1"/>
</dbReference>
<protein>
    <submittedName>
        <fullName evidence="4">Heat-shock protein Hsp20</fullName>
    </submittedName>
</protein>
<organism evidence="4 5">
    <name type="scientific">Marispirochaeta aestuarii</name>
    <dbReference type="NCBI Taxonomy" id="1963862"/>
    <lineage>
        <taxon>Bacteria</taxon>
        <taxon>Pseudomonadati</taxon>
        <taxon>Spirochaetota</taxon>
        <taxon>Spirochaetia</taxon>
        <taxon>Spirochaetales</taxon>
        <taxon>Spirochaetaceae</taxon>
        <taxon>Marispirochaeta</taxon>
    </lineage>
</organism>
<dbReference type="RefSeq" id="WP_083049885.1">
    <property type="nucleotide sequence ID" value="NZ_MWQY01000008.1"/>
</dbReference>
<dbReference type="PROSITE" id="PS01031">
    <property type="entry name" value="SHSP"/>
    <property type="match status" value="1"/>
</dbReference>
<evidence type="ECO:0000256" key="2">
    <source>
        <dbReference type="RuleBase" id="RU003616"/>
    </source>
</evidence>
<dbReference type="InterPro" id="IPR008978">
    <property type="entry name" value="HSP20-like_chaperone"/>
</dbReference>
<comment type="similarity">
    <text evidence="1 2">Belongs to the small heat shock protein (HSP20) family.</text>
</comment>
<evidence type="ECO:0000259" key="3">
    <source>
        <dbReference type="PROSITE" id="PS01031"/>
    </source>
</evidence>
<dbReference type="InterPro" id="IPR031107">
    <property type="entry name" value="Small_HSP"/>
</dbReference>
<dbReference type="EMBL" id="MWQY01000008">
    <property type="protein sequence ID" value="ORC35611.1"/>
    <property type="molecule type" value="Genomic_DNA"/>
</dbReference>
<gene>
    <name evidence="4" type="ORF">B4O97_08170</name>
</gene>
<sequence>MALVRYRNSIDPWREFERLRDEINDLFDFDQTGGNRGLFDRHVSPALDVIEGSDNFTVMCELPGIEKKDVELSITGNVLTIKGERSADKEKSSEKVYRQESWSGTFQRTISLPQTVDADRKVDAVLENGILTLTLPKKEEAKPRQISIKVQ</sequence>
<evidence type="ECO:0000313" key="5">
    <source>
        <dbReference type="Proteomes" id="UP000192343"/>
    </source>
</evidence>
<dbReference type="InterPro" id="IPR002068">
    <property type="entry name" value="A-crystallin/Hsp20_dom"/>
</dbReference>
<comment type="caution">
    <text evidence="4">The sequence shown here is derived from an EMBL/GenBank/DDBJ whole genome shotgun (WGS) entry which is preliminary data.</text>
</comment>
<dbReference type="STRING" id="1963862.B4O97_08170"/>
<evidence type="ECO:0000256" key="1">
    <source>
        <dbReference type="PROSITE-ProRule" id="PRU00285"/>
    </source>
</evidence>
<feature type="domain" description="SHSP" evidence="3">
    <location>
        <begin position="38"/>
        <end position="151"/>
    </location>
</feature>
<dbReference type="OrthoDB" id="327485at2"/>
<dbReference type="Proteomes" id="UP000192343">
    <property type="component" value="Unassembled WGS sequence"/>
</dbReference>
<proteinExistence type="inferred from homology"/>
<dbReference type="PANTHER" id="PTHR11527">
    <property type="entry name" value="HEAT-SHOCK PROTEIN 20 FAMILY MEMBER"/>
    <property type="match status" value="1"/>
</dbReference>
<evidence type="ECO:0000313" key="4">
    <source>
        <dbReference type="EMBL" id="ORC35611.1"/>
    </source>
</evidence>
<dbReference type="CDD" id="cd06464">
    <property type="entry name" value="ACD_sHsps-like"/>
    <property type="match status" value="1"/>
</dbReference>
<reference evidence="4 5" key="1">
    <citation type="submission" date="2017-03" db="EMBL/GenBank/DDBJ databases">
        <title>Draft Genome sequence of Marispirochaeta sp. strain JC444.</title>
        <authorList>
            <person name="Shivani Y."/>
            <person name="Subhash Y."/>
            <person name="Sasikala C."/>
            <person name="Ramana C."/>
        </authorList>
    </citation>
    <scope>NUCLEOTIDE SEQUENCE [LARGE SCALE GENOMIC DNA]</scope>
    <source>
        <strain evidence="4 5">JC444</strain>
    </source>
</reference>
<dbReference type="SUPFAM" id="SSF49764">
    <property type="entry name" value="HSP20-like chaperones"/>
    <property type="match status" value="1"/>
</dbReference>
<accession>A0A1Y1RYF7</accession>
<name>A0A1Y1RYF7_9SPIO</name>
<dbReference type="AlphaFoldDB" id="A0A1Y1RYF7"/>
<keyword evidence="5" id="KW-1185">Reference proteome</keyword>
<dbReference type="Pfam" id="PF00011">
    <property type="entry name" value="HSP20"/>
    <property type="match status" value="1"/>
</dbReference>